<dbReference type="SUPFAM" id="SSF53448">
    <property type="entry name" value="Nucleotide-diphospho-sugar transferases"/>
    <property type="match status" value="1"/>
</dbReference>
<dbReference type="EMBL" id="JBHRTR010000025">
    <property type="protein sequence ID" value="MFC3227814.1"/>
    <property type="molecule type" value="Genomic_DNA"/>
</dbReference>
<reference evidence="4" key="1">
    <citation type="journal article" date="2019" name="Int. J. Syst. Evol. Microbiol.">
        <title>The Global Catalogue of Microorganisms (GCM) 10K type strain sequencing project: providing services to taxonomists for standard genome sequencing and annotation.</title>
        <authorList>
            <consortium name="The Broad Institute Genomics Platform"/>
            <consortium name="The Broad Institute Genome Sequencing Center for Infectious Disease"/>
            <person name="Wu L."/>
            <person name="Ma J."/>
        </authorList>
    </citation>
    <scope>NUCLEOTIDE SEQUENCE [LARGE SCALE GENOMIC DNA]</scope>
    <source>
        <strain evidence="4">KCTC 42964</strain>
    </source>
</reference>
<proteinExistence type="inferred from homology"/>
<dbReference type="PANTHER" id="PTHR43630:SF2">
    <property type="entry name" value="GLYCOSYLTRANSFERASE"/>
    <property type="match status" value="1"/>
</dbReference>
<dbReference type="Pfam" id="PF00535">
    <property type="entry name" value="Glycos_transf_2"/>
    <property type="match status" value="1"/>
</dbReference>
<dbReference type="Gene3D" id="3.90.550.10">
    <property type="entry name" value="Spore Coat Polysaccharide Biosynthesis Protein SpsA, Chain A"/>
    <property type="match status" value="1"/>
</dbReference>
<comment type="caution">
    <text evidence="3">The sequence shown here is derived from an EMBL/GenBank/DDBJ whole genome shotgun (WGS) entry which is preliminary data.</text>
</comment>
<evidence type="ECO:0000313" key="3">
    <source>
        <dbReference type="EMBL" id="MFC3227814.1"/>
    </source>
</evidence>
<protein>
    <submittedName>
        <fullName evidence="3">Glycosyltransferase family 2 protein</fullName>
        <ecNumber evidence="3">2.4.-.-</ecNumber>
    </submittedName>
</protein>
<feature type="domain" description="Glycosyltransferase 2-like" evidence="2">
    <location>
        <begin position="8"/>
        <end position="98"/>
    </location>
</feature>
<dbReference type="EC" id="2.4.-.-" evidence="3"/>
<dbReference type="InterPro" id="IPR001173">
    <property type="entry name" value="Glyco_trans_2-like"/>
</dbReference>
<accession>A0ABV7L069</accession>
<dbReference type="Proteomes" id="UP001595528">
    <property type="component" value="Unassembled WGS sequence"/>
</dbReference>
<keyword evidence="3" id="KW-0328">Glycosyltransferase</keyword>
<gene>
    <name evidence="3" type="ORF">ACFOGJ_11260</name>
</gene>
<evidence type="ECO:0000256" key="1">
    <source>
        <dbReference type="ARBA" id="ARBA00038494"/>
    </source>
</evidence>
<name>A0ABV7L069_9PROT</name>
<keyword evidence="3" id="KW-0808">Transferase</keyword>
<organism evidence="3 4">
    <name type="scientific">Marinibaculum pumilum</name>
    <dbReference type="NCBI Taxonomy" id="1766165"/>
    <lineage>
        <taxon>Bacteria</taxon>
        <taxon>Pseudomonadati</taxon>
        <taxon>Pseudomonadota</taxon>
        <taxon>Alphaproteobacteria</taxon>
        <taxon>Rhodospirillales</taxon>
        <taxon>Rhodospirillaceae</taxon>
        <taxon>Marinibaculum</taxon>
    </lineage>
</organism>
<dbReference type="InterPro" id="IPR029044">
    <property type="entry name" value="Nucleotide-diphossugar_trans"/>
</dbReference>
<evidence type="ECO:0000259" key="2">
    <source>
        <dbReference type="Pfam" id="PF00535"/>
    </source>
</evidence>
<dbReference type="RefSeq" id="WP_379900310.1">
    <property type="nucleotide sequence ID" value="NZ_JBHRTR010000025.1"/>
</dbReference>
<sequence>MSGGPRLSALVVCHNEERQLADCLGPLAFADEIVVVLDRCTDGSEAIARAAGARCIAGAWPLEGDRRNAGIDACSGDWIVEVDADERMPPDLAAEIRRTIATAAPGYFLLPFDNYVGSRLVRHGWGASWGVMAAPRLFSRGAKRWGRERVHPSLTLQGPKRWLTARMIHHVDRDISDMLRRLDSYTTARAADLRDSGDIGSFGRALRRMPTRFLKCFVGRKGYREGYYGFLIAVMAALYPMLSHLKARLEPQSEAAQRQVKSRGEG</sequence>
<comment type="similarity">
    <text evidence="1">Belongs to the glycosyltransferase 2 family. WaaE/KdtX subfamily.</text>
</comment>
<dbReference type="PANTHER" id="PTHR43630">
    <property type="entry name" value="POLY-BETA-1,6-N-ACETYL-D-GLUCOSAMINE SYNTHASE"/>
    <property type="match status" value="1"/>
</dbReference>
<dbReference type="CDD" id="cd02511">
    <property type="entry name" value="Beta4Glucosyltransferase"/>
    <property type="match status" value="1"/>
</dbReference>
<keyword evidence="4" id="KW-1185">Reference proteome</keyword>
<evidence type="ECO:0000313" key="4">
    <source>
        <dbReference type="Proteomes" id="UP001595528"/>
    </source>
</evidence>
<dbReference type="GO" id="GO:0016757">
    <property type="term" value="F:glycosyltransferase activity"/>
    <property type="evidence" value="ECO:0007669"/>
    <property type="project" value="UniProtKB-KW"/>
</dbReference>